<keyword evidence="7" id="KW-1185">Reference proteome</keyword>
<comment type="catalytic activity">
    <reaction evidence="4">
        <text>N(1)-(5-phospho-beta-D-ribosyl)glycinamide + (6R)-10-formyltetrahydrofolate = N(2)-formyl-N(1)-(5-phospho-beta-D-ribosyl)glycinamide + (6S)-5,6,7,8-tetrahydrofolate + H(+)</text>
        <dbReference type="Rhea" id="RHEA:15053"/>
        <dbReference type="ChEBI" id="CHEBI:15378"/>
        <dbReference type="ChEBI" id="CHEBI:57453"/>
        <dbReference type="ChEBI" id="CHEBI:143788"/>
        <dbReference type="ChEBI" id="CHEBI:147286"/>
        <dbReference type="ChEBI" id="CHEBI:195366"/>
        <dbReference type="EC" id="2.1.2.2"/>
    </reaction>
</comment>
<feature type="site" description="Raises pKa of active site His" evidence="4">
    <location>
        <position position="150"/>
    </location>
</feature>
<dbReference type="RefSeq" id="WP_169698422.1">
    <property type="nucleotide sequence ID" value="NZ_LS974202.1"/>
</dbReference>
<keyword evidence="2 4" id="KW-0808">Transferase</keyword>
<dbReference type="SUPFAM" id="SSF53328">
    <property type="entry name" value="Formyltransferase"/>
    <property type="match status" value="1"/>
</dbReference>
<dbReference type="NCBIfam" id="TIGR00639">
    <property type="entry name" value="PurN"/>
    <property type="match status" value="1"/>
</dbReference>
<dbReference type="Pfam" id="PF00551">
    <property type="entry name" value="Formyl_trans_N"/>
    <property type="match status" value="1"/>
</dbReference>
<evidence type="ECO:0000256" key="3">
    <source>
        <dbReference type="ARBA" id="ARBA00022755"/>
    </source>
</evidence>
<dbReference type="EMBL" id="LS974202">
    <property type="protein sequence ID" value="SSC12011.1"/>
    <property type="molecule type" value="Genomic_DNA"/>
</dbReference>
<comment type="function">
    <text evidence="4">Catalyzes the transfer of a formyl group from 10-formyltetrahydrofolate to 5-phospho-ribosyl-glycinamide (GAR), producing 5-phospho-ribosyl-N-formylglycinamide (FGAR) and tetrahydrofolate.</text>
</comment>
<feature type="binding site" evidence="4">
    <location>
        <begin position="13"/>
        <end position="15"/>
    </location>
    <ligand>
        <name>N(1)-(5-phospho-beta-D-ribosyl)glycinamide</name>
        <dbReference type="ChEBI" id="CHEBI:143788"/>
    </ligand>
</feature>
<protein>
    <recommendedName>
        <fullName evidence="4">Phosphoribosylglycinamide formyltransferase</fullName>
        <ecNumber evidence="4">2.1.2.2</ecNumber>
    </recommendedName>
    <alternativeName>
        <fullName evidence="4">5'-phosphoribosylglycinamide transformylase</fullName>
    </alternativeName>
    <alternativeName>
        <fullName evidence="4">GAR transformylase</fullName>
        <shortName evidence="4">GART</shortName>
    </alternativeName>
</protein>
<dbReference type="CDD" id="cd08645">
    <property type="entry name" value="FMT_core_GART"/>
    <property type="match status" value="1"/>
</dbReference>
<dbReference type="Proteomes" id="UP000250796">
    <property type="component" value="Chromosome MESINF"/>
</dbReference>
<evidence type="ECO:0000313" key="7">
    <source>
        <dbReference type="Proteomes" id="UP000250796"/>
    </source>
</evidence>
<dbReference type="InterPro" id="IPR036477">
    <property type="entry name" value="Formyl_transf_N_sf"/>
</dbReference>
<dbReference type="InterPro" id="IPR002376">
    <property type="entry name" value="Formyl_transf_N"/>
</dbReference>
<dbReference type="GO" id="GO:0006189">
    <property type="term" value="P:'de novo' IMP biosynthetic process"/>
    <property type="evidence" value="ECO:0007669"/>
    <property type="project" value="UniProtKB-UniRule"/>
</dbReference>
<dbReference type="HAMAP" id="MF_01930">
    <property type="entry name" value="PurN"/>
    <property type="match status" value="1"/>
</dbReference>
<dbReference type="PANTHER" id="PTHR43369:SF2">
    <property type="entry name" value="PHOSPHORIBOSYLGLYCINAMIDE FORMYLTRANSFERASE"/>
    <property type="match status" value="1"/>
</dbReference>
<sequence>MPKRIAVLVSGNGSNLERLIELSVSGFIDGEISLVISSNEKAFALERAKRHSIPSHVVHYGGRSGGDYSDAILQIVEDCRIDLIVLAGFLKILSGNIIERFRNRIINLHPSLIPSFCGKGMYGEKVHRAVIESGVRITGATVHFVDGGTDTGPIILQESVPVFCDDSVESLSGRVAQVEHRLLPKAVSLFCENRLTVMGKRVLITGGFYEDSVVERL</sequence>
<evidence type="ECO:0000313" key="6">
    <source>
        <dbReference type="EMBL" id="SSC12011.1"/>
    </source>
</evidence>
<reference evidence="6 7" key="1">
    <citation type="submission" date="2017-01" db="EMBL/GenBank/DDBJ databases">
        <authorList>
            <person name="Erauso G."/>
        </authorList>
    </citation>
    <scope>NUCLEOTIDE SEQUENCE [LARGE SCALE GENOMIC DNA]</scope>
    <source>
        <strain evidence="6">MESINF1</strain>
    </source>
</reference>
<organism evidence="6 7">
    <name type="scientific">Mesotoga infera</name>
    <dbReference type="NCBI Taxonomy" id="1236046"/>
    <lineage>
        <taxon>Bacteria</taxon>
        <taxon>Thermotogati</taxon>
        <taxon>Thermotogota</taxon>
        <taxon>Thermotogae</taxon>
        <taxon>Kosmotogales</taxon>
        <taxon>Kosmotogaceae</taxon>
        <taxon>Mesotoga</taxon>
    </lineage>
</organism>
<gene>
    <name evidence="4 6" type="primary">purN</name>
    <name evidence="6" type="ORF">MESINF_0562</name>
</gene>
<comment type="pathway">
    <text evidence="1 4">Purine metabolism; IMP biosynthesis via de novo pathway; N(2)-formyl-N(1)-(5-phospho-D-ribosyl)glycinamide from N(1)-(5-phospho-D-ribosyl)glycinamide (10-formyl THF route): step 1/1.</text>
</comment>
<dbReference type="GO" id="GO:0005829">
    <property type="term" value="C:cytosol"/>
    <property type="evidence" value="ECO:0007669"/>
    <property type="project" value="TreeGrafter"/>
</dbReference>
<comment type="similarity">
    <text evidence="4">Belongs to the GART family.</text>
</comment>
<dbReference type="PANTHER" id="PTHR43369">
    <property type="entry name" value="PHOSPHORIBOSYLGLYCINAMIDE FORMYLTRANSFERASE"/>
    <property type="match status" value="1"/>
</dbReference>
<feature type="active site" description="Proton donor" evidence="4">
    <location>
        <position position="109"/>
    </location>
</feature>
<feature type="domain" description="Formyl transferase N-terminal" evidence="5">
    <location>
        <begin position="3"/>
        <end position="187"/>
    </location>
</feature>
<dbReference type="KEGG" id="minf:MESINF_0562"/>
<evidence type="ECO:0000256" key="2">
    <source>
        <dbReference type="ARBA" id="ARBA00022679"/>
    </source>
</evidence>
<dbReference type="AlphaFoldDB" id="A0A7Z7LDS7"/>
<evidence type="ECO:0000256" key="4">
    <source>
        <dbReference type="HAMAP-Rule" id="MF_01930"/>
    </source>
</evidence>
<keyword evidence="3 4" id="KW-0658">Purine biosynthesis</keyword>
<feature type="binding site" evidence="4">
    <location>
        <position position="63"/>
    </location>
    <ligand>
        <name>(6R)-10-formyltetrahydrofolate</name>
        <dbReference type="ChEBI" id="CHEBI:195366"/>
    </ligand>
</feature>
<evidence type="ECO:0000259" key="5">
    <source>
        <dbReference type="Pfam" id="PF00551"/>
    </source>
</evidence>
<evidence type="ECO:0000256" key="1">
    <source>
        <dbReference type="ARBA" id="ARBA00005054"/>
    </source>
</evidence>
<proteinExistence type="inferred from homology"/>
<feature type="binding site" evidence="4">
    <location>
        <position position="107"/>
    </location>
    <ligand>
        <name>(6R)-10-formyltetrahydrofolate</name>
        <dbReference type="ChEBI" id="CHEBI:195366"/>
    </ligand>
</feature>
<dbReference type="GO" id="GO:0004644">
    <property type="term" value="F:phosphoribosylglycinamide formyltransferase activity"/>
    <property type="evidence" value="ECO:0007669"/>
    <property type="project" value="UniProtKB-UniRule"/>
</dbReference>
<dbReference type="InterPro" id="IPR004607">
    <property type="entry name" value="GART"/>
</dbReference>
<dbReference type="Gene3D" id="3.40.50.170">
    <property type="entry name" value="Formyl transferase, N-terminal domain"/>
    <property type="match status" value="1"/>
</dbReference>
<dbReference type="UniPathway" id="UPA00074">
    <property type="reaction ID" value="UER00126"/>
</dbReference>
<feature type="binding site" evidence="4">
    <location>
        <begin position="90"/>
        <end position="93"/>
    </location>
    <ligand>
        <name>(6R)-10-formyltetrahydrofolate</name>
        <dbReference type="ChEBI" id="CHEBI:195366"/>
    </ligand>
</feature>
<name>A0A7Z7LDS7_9BACT</name>
<accession>A0A7Z7LDS7</accession>
<dbReference type="EC" id="2.1.2.2" evidence="4"/>